<feature type="region of interest" description="Disordered" evidence="10">
    <location>
        <begin position="273"/>
        <end position="292"/>
    </location>
</feature>
<evidence type="ECO:0000256" key="3">
    <source>
        <dbReference type="ARBA" id="ARBA00022692"/>
    </source>
</evidence>
<comment type="subcellular location">
    <subcellularLocation>
        <location evidence="1">Cell membrane</location>
        <topology evidence="1">Multi-pass membrane protein</topology>
    </subcellularLocation>
</comment>
<dbReference type="Proteomes" id="UP000193090">
    <property type="component" value="Unassembled WGS sequence"/>
</dbReference>
<dbReference type="GO" id="GO:0016887">
    <property type="term" value="F:ATP hydrolysis activity"/>
    <property type="evidence" value="ECO:0007669"/>
    <property type="project" value="InterPro"/>
</dbReference>
<dbReference type="GO" id="GO:0005886">
    <property type="term" value="C:plasma membrane"/>
    <property type="evidence" value="ECO:0007669"/>
    <property type="project" value="UniProtKB-SubCell"/>
</dbReference>
<dbReference type="PANTHER" id="PTHR24093:SF513">
    <property type="entry name" value="CATION-TRANSPORTING ATPASE I-RELATED"/>
    <property type="match status" value="1"/>
</dbReference>
<keyword evidence="6" id="KW-1278">Translocase</keyword>
<evidence type="ECO:0000256" key="6">
    <source>
        <dbReference type="ARBA" id="ARBA00022967"/>
    </source>
</evidence>
<evidence type="ECO:0000259" key="11">
    <source>
        <dbReference type="Pfam" id="PF00122"/>
    </source>
</evidence>
<dbReference type="SFLD" id="SFLDS00003">
    <property type="entry name" value="Haloacid_Dehalogenase"/>
    <property type="match status" value="1"/>
</dbReference>
<evidence type="ECO:0000313" key="13">
    <source>
        <dbReference type="EMBL" id="ORX02852.1"/>
    </source>
</evidence>
<evidence type="ECO:0000256" key="10">
    <source>
        <dbReference type="SAM" id="MobiDB-lite"/>
    </source>
</evidence>
<evidence type="ECO:0000256" key="7">
    <source>
        <dbReference type="ARBA" id="ARBA00022989"/>
    </source>
</evidence>
<keyword evidence="8" id="KW-0472">Membrane</keyword>
<reference evidence="13 14" key="1">
    <citation type="submission" date="2016-01" db="EMBL/GenBank/DDBJ databases">
        <title>The new phylogeny of the genus Mycobacterium.</title>
        <authorList>
            <person name="Tarcisio F."/>
            <person name="Conor M."/>
            <person name="Antonella G."/>
            <person name="Elisabetta G."/>
            <person name="Giulia F.S."/>
            <person name="Sara T."/>
            <person name="Anna F."/>
            <person name="Clotilde B."/>
            <person name="Roberto B."/>
            <person name="Veronica D.S."/>
            <person name="Fabio R."/>
            <person name="Monica P."/>
            <person name="Olivier J."/>
            <person name="Enrico T."/>
            <person name="Nicola S."/>
        </authorList>
    </citation>
    <scope>NUCLEOTIDE SEQUENCE [LARGE SCALE GENOMIC DNA]</scope>
    <source>
        <strain evidence="13 14">DSM 44153</strain>
    </source>
</reference>
<dbReference type="SUPFAM" id="SSF81665">
    <property type="entry name" value="Calcium ATPase, transmembrane domain M"/>
    <property type="match status" value="1"/>
</dbReference>
<dbReference type="Pfam" id="PF00122">
    <property type="entry name" value="E1-E2_ATPase"/>
    <property type="match status" value="1"/>
</dbReference>
<evidence type="ECO:0000256" key="5">
    <source>
        <dbReference type="ARBA" id="ARBA00022842"/>
    </source>
</evidence>
<dbReference type="SFLD" id="SFLDF00027">
    <property type="entry name" value="p-type_atpase"/>
    <property type="match status" value="1"/>
</dbReference>
<comment type="caution">
    <text evidence="13">The sequence shown here is derived from an EMBL/GenBank/DDBJ whole genome shotgun (WGS) entry which is preliminary data.</text>
</comment>
<dbReference type="InterPro" id="IPR059000">
    <property type="entry name" value="ATPase_P-type_domA"/>
</dbReference>
<evidence type="ECO:0000256" key="1">
    <source>
        <dbReference type="ARBA" id="ARBA00004651"/>
    </source>
</evidence>
<dbReference type="Gene3D" id="1.20.1110.10">
    <property type="entry name" value="Calcium-transporting ATPase, transmembrane domain"/>
    <property type="match status" value="2"/>
</dbReference>
<accession>A0A1X2EIB8</accession>
<dbReference type="SFLD" id="SFLDG00002">
    <property type="entry name" value="C1.7:_P-type_atpase_like"/>
    <property type="match status" value="1"/>
</dbReference>
<keyword evidence="3" id="KW-0812">Transmembrane</keyword>
<feature type="domain" description="P-type ATPase A" evidence="11">
    <location>
        <begin position="750"/>
        <end position="857"/>
    </location>
</feature>
<dbReference type="InterPro" id="IPR001757">
    <property type="entry name" value="P_typ_ATPase"/>
</dbReference>
<feature type="compositionally biased region" description="Low complexity" evidence="10">
    <location>
        <begin position="1462"/>
        <end position="1508"/>
    </location>
</feature>
<name>A0A1X2EIB8_9MYCO</name>
<dbReference type="PANTHER" id="PTHR24093">
    <property type="entry name" value="CATION TRANSPORTING ATPASE"/>
    <property type="match status" value="1"/>
</dbReference>
<proteinExistence type="predicted"/>
<protein>
    <submittedName>
        <fullName evidence="13">Haloacid dehalogenase</fullName>
    </submittedName>
</protein>
<evidence type="ECO:0000256" key="9">
    <source>
        <dbReference type="ARBA" id="ARBA00049360"/>
    </source>
</evidence>
<dbReference type="InterPro" id="IPR036412">
    <property type="entry name" value="HAD-like_sf"/>
</dbReference>
<dbReference type="Pfam" id="PF00702">
    <property type="entry name" value="Hydrolase"/>
    <property type="match status" value="1"/>
</dbReference>
<keyword evidence="2" id="KW-1003">Cell membrane</keyword>
<keyword evidence="14" id="KW-1185">Reference proteome</keyword>
<dbReference type="SUPFAM" id="SSF81653">
    <property type="entry name" value="Calcium ATPase, transduction domain A"/>
    <property type="match status" value="1"/>
</dbReference>
<gene>
    <name evidence="13" type="ORF">AWC30_12100</name>
</gene>
<organism evidence="13 14">
    <name type="scientific">Mycolicibacillus trivialis</name>
    <dbReference type="NCBI Taxonomy" id="1798"/>
    <lineage>
        <taxon>Bacteria</taxon>
        <taxon>Bacillati</taxon>
        <taxon>Actinomycetota</taxon>
        <taxon>Actinomycetes</taxon>
        <taxon>Mycobacteriales</taxon>
        <taxon>Mycobacteriaceae</taxon>
        <taxon>Mycolicibacillus</taxon>
    </lineage>
</organism>
<evidence type="ECO:0000256" key="2">
    <source>
        <dbReference type="ARBA" id="ARBA00022475"/>
    </source>
</evidence>
<dbReference type="GO" id="GO:0005524">
    <property type="term" value="F:ATP binding"/>
    <property type="evidence" value="ECO:0007669"/>
    <property type="project" value="InterPro"/>
</dbReference>
<comment type="catalytic activity">
    <reaction evidence="9">
        <text>ATP + H2O = ADP + phosphate + H(+)</text>
        <dbReference type="Rhea" id="RHEA:13065"/>
        <dbReference type="ChEBI" id="CHEBI:15377"/>
        <dbReference type="ChEBI" id="CHEBI:15378"/>
        <dbReference type="ChEBI" id="CHEBI:30616"/>
        <dbReference type="ChEBI" id="CHEBI:43474"/>
        <dbReference type="ChEBI" id="CHEBI:456216"/>
    </reaction>
</comment>
<evidence type="ECO:0000313" key="14">
    <source>
        <dbReference type="Proteomes" id="UP000193090"/>
    </source>
</evidence>
<dbReference type="SUPFAM" id="SSF56784">
    <property type="entry name" value="HAD-like"/>
    <property type="match status" value="1"/>
</dbReference>
<dbReference type="InterPro" id="IPR006068">
    <property type="entry name" value="ATPase_P-typ_cation-transptr_C"/>
</dbReference>
<dbReference type="InterPro" id="IPR008250">
    <property type="entry name" value="ATPase_P-typ_transduc_dom_A_sf"/>
</dbReference>
<keyword evidence="4" id="KW-0479">Metal-binding</keyword>
<dbReference type="STRING" id="1798.AWC30_12100"/>
<keyword evidence="7" id="KW-1133">Transmembrane helix</keyword>
<evidence type="ECO:0000256" key="8">
    <source>
        <dbReference type="ARBA" id="ARBA00023136"/>
    </source>
</evidence>
<feature type="region of interest" description="Disordered" evidence="10">
    <location>
        <begin position="1462"/>
        <end position="1515"/>
    </location>
</feature>
<dbReference type="PRINTS" id="PR00119">
    <property type="entry name" value="CATATPASE"/>
</dbReference>
<dbReference type="InterPro" id="IPR023299">
    <property type="entry name" value="ATPase_P-typ_cyto_dom_N"/>
</dbReference>
<keyword evidence="5" id="KW-0460">Magnesium</keyword>
<dbReference type="InterPro" id="IPR023298">
    <property type="entry name" value="ATPase_P-typ_TM_dom_sf"/>
</dbReference>
<dbReference type="InterPro" id="IPR023214">
    <property type="entry name" value="HAD_sf"/>
</dbReference>
<dbReference type="Gene3D" id="2.70.150.10">
    <property type="entry name" value="Calcium-transporting ATPase, cytoplasmic transduction domain A"/>
    <property type="match status" value="1"/>
</dbReference>
<dbReference type="PRINTS" id="PR00120">
    <property type="entry name" value="HATPASE"/>
</dbReference>
<sequence>MHAVPLGIRATATAIEAAVGAAGQAATAAVDTAGSVTSAALDLAARPAREVGKVLAGRTSVATATRRSWQGDNRIWIEVRGLNGPTGSELGAAVLDALQGQPGVTAVRLNRPLARAVVDVDGTGADLDRLCTAVADAEQRHPAAGGDTPGRADALPGDGLLLAVRGAMVGANAAGLAIAVAGRALRWPRGPVAVDAVASLANYQPWVRGLLAPRIGSGATDTVLSLTSTVAHVVTLSPATLTVDLVVQGLRAAESRAGEQAWIRHEPTLARHSSQDTVYRPTRPVPAPDGPLERHGRRVAWVQALGAGLVGALSRNAVTTANAAVVAAPKAMRTTNEAFAATLGRGLADQHEVLALQPASLRRLHQVDALLIDPRVLCQTKLRVVQVRGAAPAQLPAAWAEAQRLLDDPDLRPGWHPVAGVPRTGRSGRIEAQVLPALHPLANAVVSDARAIEELILASVDIGILGRLRTAFDEIPMVGRADGGDDAIDEAVDDEVIDDEAIDAAIAETLVELQRAGHTVAVLSASAGQALCSADLGLGLIAADCEPPWQADLLLPSLAAAWHVLHALPAAKEAAQQGISISIGASSMGALFMVPGVRRPRGRGPGPVTLGAAAGLISGHLLARRTLGVRPPTPAPSYDWHAMSVEQVRDVLMPDGEENGVAAAFVTPPEPEPSHPVVQFARAVRTELADPLTPVLALCSAATAVLGSPIDAMMVGTVLTGNAMLAAGQRLRAESRLNLLLAQQAPPARQVVANGDGQAYRDVPADQLQPGDVIEVRSNEVVPADARVITESDLEVDESSLTGESLSVNKQVAATPGAELAERRCMLYAGTTVVTGTATAMVTAVGAGTQARRATELASGELPEVGLQHQLSQLMARAFPVSAGGGVLVGALGLLRGGGLRQALGNTIAVAIAAVPEGMPLMATLAQHASARRLSGSGALVRVPRSVEALGRLNVVCFDKTGTLSENRLRVTAVQPLPGHASDDVLVAAMQAAPAPEEAQHAHATDQAIIEGAAGVEDAPPWREPDVHLPFRSGRAFSASVCGAHLTVKGAPEVVLAACSGLPEDIDDTVTGMATQGLRVIAVAQRELSARQVATLQDDPDAIADVSGAGLSLIGFLGLADTPRPQSPRLLADLADRGVSVRMITGDHPVTATAIAGELGVRVSADQVITGSEWNALSRKEQERAAVDRIVFARMSPENKVQIVQTLERTGKVCAMVGDGANDAAAIRAATVGIGVVARGSDAAHATADLVLTDGRIEALVAAVDEGRRLWRGVQTAVSGLLGGNAGEVIFSIIGTALTGNSPLNTRQLLLMNTLTDALPATAVAVSTPAGPVQRVAFGMDERALWRAVAFRGAVTAAAGTTAWAMAAPTGTPQRASTVALISLVTTELGQTVVDSQAPLVLLTAAGSFAAFALMVSTPGVSQLLGCTPVGPLGWAQALSTAGAATAAVAVAGGVSAARQRAAAQATEEQPTAEAQPDAGSARPGPGRRTGTPRHGPGPARSSAGAARELVGPRN</sequence>
<dbReference type="Pfam" id="PF00689">
    <property type="entry name" value="Cation_ATPase_C"/>
    <property type="match status" value="1"/>
</dbReference>
<dbReference type="EMBL" id="LQPZ01000030">
    <property type="protein sequence ID" value="ORX02852.1"/>
    <property type="molecule type" value="Genomic_DNA"/>
</dbReference>
<dbReference type="Gene3D" id="3.40.1110.10">
    <property type="entry name" value="Calcium-transporting ATPase, cytoplasmic domain N"/>
    <property type="match status" value="1"/>
</dbReference>
<dbReference type="Gene3D" id="3.40.50.1000">
    <property type="entry name" value="HAD superfamily/HAD-like"/>
    <property type="match status" value="2"/>
</dbReference>
<dbReference type="GO" id="GO:0005388">
    <property type="term" value="F:P-type calcium transporter activity"/>
    <property type="evidence" value="ECO:0007669"/>
    <property type="project" value="TreeGrafter"/>
</dbReference>
<dbReference type="GO" id="GO:0046872">
    <property type="term" value="F:metal ion binding"/>
    <property type="evidence" value="ECO:0007669"/>
    <property type="project" value="UniProtKB-KW"/>
</dbReference>
<dbReference type="NCBIfam" id="TIGR01494">
    <property type="entry name" value="ATPase_P-type"/>
    <property type="match status" value="2"/>
</dbReference>
<feature type="domain" description="Cation-transporting P-type ATPase C-terminal" evidence="12">
    <location>
        <begin position="1302"/>
        <end position="1449"/>
    </location>
</feature>
<evidence type="ECO:0000256" key="4">
    <source>
        <dbReference type="ARBA" id="ARBA00022723"/>
    </source>
</evidence>
<dbReference type="InterPro" id="IPR044492">
    <property type="entry name" value="P_typ_ATPase_HD_dom"/>
</dbReference>
<evidence type="ECO:0000259" key="12">
    <source>
        <dbReference type="Pfam" id="PF00689"/>
    </source>
</evidence>